<dbReference type="PANTHER" id="PTHR28398">
    <property type="entry name" value="SYNAPTONEMAL COMPLEX CENTRAL ELEMENT PROTEIN 2"/>
    <property type="match status" value="1"/>
</dbReference>
<reference evidence="2" key="1">
    <citation type="submission" date="2025-08" db="UniProtKB">
        <authorList>
            <consortium name="Ensembl"/>
        </authorList>
    </citation>
    <scope>IDENTIFICATION</scope>
</reference>
<organism evidence="2 3">
    <name type="scientific">Hippocampus comes</name>
    <name type="common">Tiger tail seahorse</name>
    <dbReference type="NCBI Taxonomy" id="109280"/>
    <lineage>
        <taxon>Eukaryota</taxon>
        <taxon>Metazoa</taxon>
        <taxon>Chordata</taxon>
        <taxon>Craniata</taxon>
        <taxon>Vertebrata</taxon>
        <taxon>Euteleostomi</taxon>
        <taxon>Actinopterygii</taxon>
        <taxon>Neopterygii</taxon>
        <taxon>Teleostei</taxon>
        <taxon>Neoteleostei</taxon>
        <taxon>Acanthomorphata</taxon>
        <taxon>Syngnathiaria</taxon>
        <taxon>Syngnathiformes</taxon>
        <taxon>Syngnathoidei</taxon>
        <taxon>Syngnathidae</taxon>
        <taxon>Hippocampus</taxon>
    </lineage>
</organism>
<accession>A0A3Q3E5Y0</accession>
<sequence length="150" mass="17305">MDFFFEETPISHSNQNKERDEDPRMVEDPQACLSRDDTDETSSCSPNDISRRVQELVEKIHDRRTSDQKEIESFQQNLVAKVTEVCQQMKQDLYKVYEENSSEMHVKLLELTDVLEMCTKLHRELLEASQVLASLRDGLAVSGIAEPVTE</sequence>
<protein>
    <recommendedName>
        <fullName evidence="4">Synaptonemal complex central element protein 2</fullName>
    </recommendedName>
</protein>
<dbReference type="PANTHER" id="PTHR28398:SF1">
    <property type="entry name" value="SYNAPTONEMAL COMPLEX CENTRAL ELEMENT PROTEIN 2"/>
    <property type="match status" value="1"/>
</dbReference>
<dbReference type="GO" id="GO:0007130">
    <property type="term" value="P:synaptonemal complex assembly"/>
    <property type="evidence" value="ECO:0007669"/>
    <property type="project" value="InterPro"/>
</dbReference>
<proteinExistence type="predicted"/>
<evidence type="ECO:0000313" key="3">
    <source>
        <dbReference type="Proteomes" id="UP000264820"/>
    </source>
</evidence>
<dbReference type="GeneTree" id="ENSGT00940000168682"/>
<feature type="region of interest" description="Disordered" evidence="1">
    <location>
        <begin position="1"/>
        <end position="49"/>
    </location>
</feature>
<dbReference type="Proteomes" id="UP000264820">
    <property type="component" value="Unplaced"/>
</dbReference>
<dbReference type="Ensembl" id="ENSHCOT00000021636.1">
    <property type="protein sequence ID" value="ENSHCOP00000026451.1"/>
    <property type="gene ID" value="ENSHCOG00000017398.1"/>
</dbReference>
<evidence type="ECO:0008006" key="4">
    <source>
        <dbReference type="Google" id="ProtNLM"/>
    </source>
</evidence>
<reference evidence="2" key="2">
    <citation type="submission" date="2025-09" db="UniProtKB">
        <authorList>
            <consortium name="Ensembl"/>
        </authorList>
    </citation>
    <scope>IDENTIFICATION</scope>
</reference>
<evidence type="ECO:0000256" key="1">
    <source>
        <dbReference type="SAM" id="MobiDB-lite"/>
    </source>
</evidence>
<keyword evidence="3" id="KW-1185">Reference proteome</keyword>
<evidence type="ECO:0000313" key="2">
    <source>
        <dbReference type="Ensembl" id="ENSHCOP00000026451.1"/>
    </source>
</evidence>
<name>A0A3Q3E5Y0_HIPCM</name>
<dbReference type="InterPro" id="IPR034609">
    <property type="entry name" value="Syce2"/>
</dbReference>
<dbReference type="STRING" id="109280.ENSHCOP00000026451"/>
<dbReference type="GO" id="GO:0000801">
    <property type="term" value="C:central element"/>
    <property type="evidence" value="ECO:0007669"/>
    <property type="project" value="InterPro"/>
</dbReference>
<feature type="compositionally biased region" description="Basic and acidic residues" evidence="1">
    <location>
        <begin position="15"/>
        <end position="27"/>
    </location>
</feature>
<dbReference type="OMA" id="FFAVIER"/>
<dbReference type="AlphaFoldDB" id="A0A3Q3E5Y0"/>